<accession>A0A6A5SD32</accession>
<dbReference type="OrthoDB" id="3684274at2759"/>
<feature type="non-terminal residue" evidence="1">
    <location>
        <position position="97"/>
    </location>
</feature>
<keyword evidence="2" id="KW-1185">Reference proteome</keyword>
<organism evidence="1 2">
    <name type="scientific">Clathrospora elynae</name>
    <dbReference type="NCBI Taxonomy" id="706981"/>
    <lineage>
        <taxon>Eukaryota</taxon>
        <taxon>Fungi</taxon>
        <taxon>Dikarya</taxon>
        <taxon>Ascomycota</taxon>
        <taxon>Pezizomycotina</taxon>
        <taxon>Dothideomycetes</taxon>
        <taxon>Pleosporomycetidae</taxon>
        <taxon>Pleosporales</taxon>
        <taxon>Diademaceae</taxon>
        <taxon>Clathrospora</taxon>
    </lineage>
</organism>
<dbReference type="Proteomes" id="UP000800038">
    <property type="component" value="Unassembled WGS sequence"/>
</dbReference>
<evidence type="ECO:0000313" key="2">
    <source>
        <dbReference type="Proteomes" id="UP000800038"/>
    </source>
</evidence>
<name>A0A6A5SD32_9PLEO</name>
<sequence>MIAAASPLAEALLWRSHQTLRNHIIAKYNTYVPAVAAYLRKARLLIYVSFDNWTSTGGQYAFTDLCVHYLKGKGKLVDHLLGLPELHRAHTGGNIAS</sequence>
<dbReference type="EMBL" id="ML976191">
    <property type="protein sequence ID" value="KAF1936386.1"/>
    <property type="molecule type" value="Genomic_DNA"/>
</dbReference>
<gene>
    <name evidence="1" type="ORF">EJ02DRAFT_310946</name>
</gene>
<evidence type="ECO:0000313" key="1">
    <source>
        <dbReference type="EMBL" id="KAF1936386.1"/>
    </source>
</evidence>
<reference evidence="1" key="1">
    <citation type="journal article" date="2020" name="Stud. Mycol.">
        <title>101 Dothideomycetes genomes: a test case for predicting lifestyles and emergence of pathogens.</title>
        <authorList>
            <person name="Haridas S."/>
            <person name="Albert R."/>
            <person name="Binder M."/>
            <person name="Bloem J."/>
            <person name="Labutti K."/>
            <person name="Salamov A."/>
            <person name="Andreopoulos B."/>
            <person name="Baker S."/>
            <person name="Barry K."/>
            <person name="Bills G."/>
            <person name="Bluhm B."/>
            <person name="Cannon C."/>
            <person name="Castanera R."/>
            <person name="Culley D."/>
            <person name="Daum C."/>
            <person name="Ezra D."/>
            <person name="Gonzalez J."/>
            <person name="Henrissat B."/>
            <person name="Kuo A."/>
            <person name="Liang C."/>
            <person name="Lipzen A."/>
            <person name="Lutzoni F."/>
            <person name="Magnuson J."/>
            <person name="Mondo S."/>
            <person name="Nolan M."/>
            <person name="Ohm R."/>
            <person name="Pangilinan J."/>
            <person name="Park H.-J."/>
            <person name="Ramirez L."/>
            <person name="Alfaro M."/>
            <person name="Sun H."/>
            <person name="Tritt A."/>
            <person name="Yoshinaga Y."/>
            <person name="Zwiers L.-H."/>
            <person name="Turgeon B."/>
            <person name="Goodwin S."/>
            <person name="Spatafora J."/>
            <person name="Crous P."/>
            <person name="Grigoriev I."/>
        </authorList>
    </citation>
    <scope>NUCLEOTIDE SEQUENCE</scope>
    <source>
        <strain evidence="1">CBS 161.51</strain>
    </source>
</reference>
<dbReference type="AlphaFoldDB" id="A0A6A5SD32"/>
<protein>
    <submittedName>
        <fullName evidence="1">Uncharacterized protein</fullName>
    </submittedName>
</protein>
<proteinExistence type="predicted"/>